<organism evidence="3 4">
    <name type="scientific">Methylobacterium variabile</name>
    <dbReference type="NCBI Taxonomy" id="298794"/>
    <lineage>
        <taxon>Bacteria</taxon>
        <taxon>Pseudomonadati</taxon>
        <taxon>Pseudomonadota</taxon>
        <taxon>Alphaproteobacteria</taxon>
        <taxon>Hyphomicrobiales</taxon>
        <taxon>Methylobacteriaceae</taxon>
        <taxon>Methylobacterium</taxon>
    </lineage>
</organism>
<evidence type="ECO:0000259" key="2">
    <source>
        <dbReference type="Pfam" id="PF08327"/>
    </source>
</evidence>
<dbReference type="InterPro" id="IPR023393">
    <property type="entry name" value="START-like_dom_sf"/>
</dbReference>
<dbReference type="EMBL" id="LABY01000133">
    <property type="protein sequence ID" value="KMO34528.1"/>
    <property type="molecule type" value="Genomic_DNA"/>
</dbReference>
<dbReference type="Gene3D" id="3.30.530.20">
    <property type="match status" value="1"/>
</dbReference>
<evidence type="ECO:0000313" key="4">
    <source>
        <dbReference type="Proteomes" id="UP000035955"/>
    </source>
</evidence>
<name>A0A0J6SMC5_9HYPH</name>
<dbReference type="AlphaFoldDB" id="A0A0J6SMC5"/>
<dbReference type="Proteomes" id="UP000035955">
    <property type="component" value="Unassembled WGS sequence"/>
</dbReference>
<dbReference type="RefSeq" id="WP_048445796.1">
    <property type="nucleotide sequence ID" value="NZ_LABY01000133.1"/>
</dbReference>
<dbReference type="InterPro" id="IPR013538">
    <property type="entry name" value="ASHA1/2-like_C"/>
</dbReference>
<dbReference type="Pfam" id="PF08327">
    <property type="entry name" value="AHSA1"/>
    <property type="match status" value="1"/>
</dbReference>
<comment type="similarity">
    <text evidence="1">Belongs to the AHA1 family.</text>
</comment>
<reference evidence="3 4" key="1">
    <citation type="submission" date="2015-03" db="EMBL/GenBank/DDBJ databases">
        <title>Genome sequencing of Methylobacterium variabile DSM 16961.</title>
        <authorList>
            <person name="Chaudhry V."/>
            <person name="Patil P.B."/>
        </authorList>
    </citation>
    <scope>NUCLEOTIDE SEQUENCE [LARGE SCALE GENOMIC DNA]</scope>
    <source>
        <strain evidence="3 4">DSM 16961</strain>
    </source>
</reference>
<dbReference type="SUPFAM" id="SSF55961">
    <property type="entry name" value="Bet v1-like"/>
    <property type="match status" value="1"/>
</dbReference>
<dbReference type="CDD" id="cd08896">
    <property type="entry name" value="SRPBCC_CalC_Aha1-like_3"/>
    <property type="match status" value="1"/>
</dbReference>
<proteinExistence type="inferred from homology"/>
<keyword evidence="4" id="KW-1185">Reference proteome</keyword>
<gene>
    <name evidence="3" type="ORF">VQ02_19090</name>
</gene>
<feature type="domain" description="Activator of Hsp90 ATPase homologue 1/2-like C-terminal" evidence="2">
    <location>
        <begin position="17"/>
        <end position="151"/>
    </location>
</feature>
<accession>A0A0J6SMC5</accession>
<evidence type="ECO:0000313" key="3">
    <source>
        <dbReference type="EMBL" id="KMO34528.1"/>
    </source>
</evidence>
<dbReference type="PATRIC" id="fig|298794.3.peg.1109"/>
<evidence type="ECO:0000256" key="1">
    <source>
        <dbReference type="ARBA" id="ARBA00006817"/>
    </source>
</evidence>
<sequence>MTDTNGRELVLTRLIPASPAALYRAWTEPELLKQWFAPKPFAVAEAETDLRPGGSTRIVMRGPDGTEFASAGIYLELVENARIVFTDAYTRAWEPAEKPFFTGIITFAAEGDATRYTARALHWTAEDRAAHEAMGFHDGWGRCADQLADLAARL</sequence>
<protein>
    <submittedName>
        <fullName evidence="3">Polyketide cyclase</fullName>
    </submittedName>
</protein>
<comment type="caution">
    <text evidence="3">The sequence shown here is derived from an EMBL/GenBank/DDBJ whole genome shotgun (WGS) entry which is preliminary data.</text>
</comment>